<protein>
    <submittedName>
        <fullName evidence="1">Uncharacterized protein</fullName>
    </submittedName>
</protein>
<gene>
    <name evidence="1" type="ORF">NM688_g7655</name>
</gene>
<keyword evidence="2" id="KW-1185">Reference proteome</keyword>
<proteinExistence type="predicted"/>
<sequence length="371" mass="40869">MSVPPPSAPAHLLRTHGAAVAALYISDDNERLYSGDAAGVVVITSTRSFRPLANWQAHKDSILGITEWEKQIITHGRDNKLHVWTLMNETETQLGESAVTPGLSAPTLKYSMDVNALNYCRFSLLPLSNAVESTALIALPNLVESSLVDVWELPSQKRLHAAIGKTAGGVSSDGRGGEYPTGRRVTCFHVGLCQPKSADFDRRHRLGKTLDGEASQRNRPVMAMSVSRDAKVALTVSVDHIIGRYDLQAAQQQEDVTTACTVHRTKHPGNGSVTIRDDGRVCAVGGWDGKVRLFSTKSLKPLGILDYHKKSCQCAIFARLTKDAREDRNHEEDSDDEMSKEEKEERSRWLIVGSQDTRVSIWPLISFEKTS</sequence>
<name>A0ACC1S2U9_9APHY</name>
<reference evidence="1" key="1">
    <citation type="submission" date="2022-07" db="EMBL/GenBank/DDBJ databases">
        <title>Genome Sequence of Phlebia brevispora.</title>
        <authorList>
            <person name="Buettner E."/>
        </authorList>
    </citation>
    <scope>NUCLEOTIDE SEQUENCE</scope>
    <source>
        <strain evidence="1">MPL23</strain>
    </source>
</reference>
<organism evidence="1 2">
    <name type="scientific">Phlebia brevispora</name>
    <dbReference type="NCBI Taxonomy" id="194682"/>
    <lineage>
        <taxon>Eukaryota</taxon>
        <taxon>Fungi</taxon>
        <taxon>Dikarya</taxon>
        <taxon>Basidiomycota</taxon>
        <taxon>Agaricomycotina</taxon>
        <taxon>Agaricomycetes</taxon>
        <taxon>Polyporales</taxon>
        <taxon>Meruliaceae</taxon>
        <taxon>Phlebia</taxon>
    </lineage>
</organism>
<evidence type="ECO:0000313" key="1">
    <source>
        <dbReference type="EMBL" id="KAJ3530838.1"/>
    </source>
</evidence>
<accession>A0ACC1S2U9</accession>
<dbReference type="Proteomes" id="UP001148662">
    <property type="component" value="Unassembled WGS sequence"/>
</dbReference>
<evidence type="ECO:0000313" key="2">
    <source>
        <dbReference type="Proteomes" id="UP001148662"/>
    </source>
</evidence>
<dbReference type="EMBL" id="JANHOG010001846">
    <property type="protein sequence ID" value="KAJ3530838.1"/>
    <property type="molecule type" value="Genomic_DNA"/>
</dbReference>
<comment type="caution">
    <text evidence="1">The sequence shown here is derived from an EMBL/GenBank/DDBJ whole genome shotgun (WGS) entry which is preliminary data.</text>
</comment>